<feature type="transmembrane region" description="Helical" evidence="1">
    <location>
        <begin position="139"/>
        <end position="161"/>
    </location>
</feature>
<feature type="transmembrane region" description="Helical" evidence="1">
    <location>
        <begin position="286"/>
        <end position="305"/>
    </location>
</feature>
<dbReference type="AlphaFoldDB" id="A0A7V7GTB6"/>
<keyword evidence="1" id="KW-1133">Transmembrane helix</keyword>
<keyword evidence="1" id="KW-0812">Transmembrane</keyword>
<dbReference type="OrthoDB" id="6849376at2"/>
<organism evidence="2 3">
    <name type="scientific">Halopseudomonas laoshanensis</name>
    <dbReference type="NCBI Taxonomy" id="2268758"/>
    <lineage>
        <taxon>Bacteria</taxon>
        <taxon>Pseudomonadati</taxon>
        <taxon>Pseudomonadota</taxon>
        <taxon>Gammaproteobacteria</taxon>
        <taxon>Pseudomonadales</taxon>
        <taxon>Pseudomonadaceae</taxon>
        <taxon>Halopseudomonas</taxon>
    </lineage>
</organism>
<protein>
    <submittedName>
        <fullName evidence="2">DUF2955 domain-containing protein</fullName>
    </submittedName>
</protein>
<name>A0A7V7GTB6_9GAMM</name>
<comment type="caution">
    <text evidence="2">The sequence shown here is derived from an EMBL/GenBank/DDBJ whole genome shotgun (WGS) entry which is preliminary data.</text>
</comment>
<feature type="transmembrane region" description="Helical" evidence="1">
    <location>
        <begin position="113"/>
        <end position="132"/>
    </location>
</feature>
<proteinExistence type="predicted"/>
<dbReference type="RefSeq" id="WP_149333071.1">
    <property type="nucleotide sequence ID" value="NZ_QOVF01000003.1"/>
</dbReference>
<feature type="transmembrane region" description="Helical" evidence="1">
    <location>
        <begin position="181"/>
        <end position="201"/>
    </location>
</feature>
<dbReference type="Pfam" id="PF11168">
    <property type="entry name" value="DUF2955"/>
    <property type="match status" value="1"/>
</dbReference>
<dbReference type="Proteomes" id="UP000463138">
    <property type="component" value="Unassembled WGS sequence"/>
</dbReference>
<sequence length="350" mass="36701">MSTDRQPQLELRRARRQGLRVALAVTGGFCLGLVLGGPLPLLAPLFATQFLLASRRPLTLRQGLMTVVIVLLAGALLVLLTGVLRERPWILLPLLWLFYFACFIAQGRQLGGAGPALMLVIAIAVPLLDILHPDLGESIVLLLAKAISLGILLAWVAHALLPDPGGEQANAPIAAPHTATVVIRQAMASAGILLAIVTLCLSDSRLATALVVPITVSSLLGQLELDMGPRAALGLVLVNLLGGVAASLAYILFELRPALWLVALVVLLVSLLFAGNAALGGIKGKVFGGGLIVFLVLFGLGVSPLPTSTPELFSTRIAYVLFAIVYTIVLAAVLWPRPRVVEQAIVAGKG</sequence>
<reference evidence="2 3" key="1">
    <citation type="submission" date="2018-07" db="EMBL/GenBank/DDBJ databases">
        <title>Pseudomonas laoshanensis sp. nov., isolated from soil.</title>
        <authorList>
            <person name="Sun J."/>
            <person name="Yu L."/>
            <person name="Wang M."/>
            <person name="Zhang C."/>
        </authorList>
    </citation>
    <scope>NUCLEOTIDE SEQUENCE [LARGE SCALE GENOMIC DNA]</scope>
    <source>
        <strain evidence="2 3">Y22</strain>
    </source>
</reference>
<accession>A0A7V7GTB6</accession>
<feature type="transmembrane region" description="Helical" evidence="1">
    <location>
        <begin position="21"/>
        <end position="43"/>
    </location>
</feature>
<gene>
    <name evidence="2" type="ORF">DT594_13145</name>
</gene>
<evidence type="ECO:0000313" key="2">
    <source>
        <dbReference type="EMBL" id="KAA0694239.1"/>
    </source>
</evidence>
<keyword evidence="3" id="KW-1185">Reference proteome</keyword>
<feature type="transmembrane region" description="Helical" evidence="1">
    <location>
        <begin position="317"/>
        <end position="335"/>
    </location>
</feature>
<dbReference type="EMBL" id="QOVF01000003">
    <property type="protein sequence ID" value="KAA0694239.1"/>
    <property type="molecule type" value="Genomic_DNA"/>
</dbReference>
<keyword evidence="1" id="KW-0472">Membrane</keyword>
<evidence type="ECO:0000313" key="3">
    <source>
        <dbReference type="Proteomes" id="UP000463138"/>
    </source>
</evidence>
<feature type="transmembrane region" description="Helical" evidence="1">
    <location>
        <begin position="232"/>
        <end position="253"/>
    </location>
</feature>
<dbReference type="InterPro" id="IPR022604">
    <property type="entry name" value="DUF2955"/>
</dbReference>
<feature type="transmembrane region" description="Helical" evidence="1">
    <location>
        <begin position="89"/>
        <end position="107"/>
    </location>
</feature>
<feature type="transmembrane region" description="Helical" evidence="1">
    <location>
        <begin position="63"/>
        <end position="82"/>
    </location>
</feature>
<feature type="transmembrane region" description="Helical" evidence="1">
    <location>
        <begin position="259"/>
        <end position="279"/>
    </location>
</feature>
<evidence type="ECO:0000256" key="1">
    <source>
        <dbReference type="SAM" id="Phobius"/>
    </source>
</evidence>